<evidence type="ECO:0000256" key="1">
    <source>
        <dbReference type="SAM" id="MobiDB-lite"/>
    </source>
</evidence>
<accession>A0A8J4CLZ4</accession>
<keyword evidence="3" id="KW-1185">Reference proteome</keyword>
<evidence type="ECO:0000313" key="2">
    <source>
        <dbReference type="EMBL" id="GIL81148.1"/>
    </source>
</evidence>
<feature type="compositionally biased region" description="Polar residues" evidence="1">
    <location>
        <begin position="110"/>
        <end position="120"/>
    </location>
</feature>
<proteinExistence type="predicted"/>
<feature type="compositionally biased region" description="Basic and acidic residues" evidence="1">
    <location>
        <begin position="99"/>
        <end position="109"/>
    </location>
</feature>
<name>A0A8J4CLZ4_9CHLO</name>
<feature type="region of interest" description="Disordered" evidence="1">
    <location>
        <begin position="88"/>
        <end position="120"/>
    </location>
</feature>
<reference evidence="2" key="1">
    <citation type="journal article" date="2021" name="Proc. Natl. Acad. Sci. U.S.A.">
        <title>Three genomes in the algal genus Volvox reveal the fate of a haploid sex-determining region after a transition to homothallism.</title>
        <authorList>
            <person name="Yamamoto K."/>
            <person name="Hamaji T."/>
            <person name="Kawai-Toyooka H."/>
            <person name="Matsuzaki R."/>
            <person name="Takahashi F."/>
            <person name="Nishimura Y."/>
            <person name="Kawachi M."/>
            <person name="Noguchi H."/>
            <person name="Minakuchi Y."/>
            <person name="Umen J.G."/>
            <person name="Toyoda A."/>
            <person name="Nozaki H."/>
        </authorList>
    </citation>
    <scope>NUCLEOTIDE SEQUENCE</scope>
    <source>
        <strain evidence="2">NIES-3786</strain>
    </source>
</reference>
<dbReference type="EMBL" id="BNCP01000020">
    <property type="protein sequence ID" value="GIL81148.1"/>
    <property type="molecule type" value="Genomic_DNA"/>
</dbReference>
<protein>
    <submittedName>
        <fullName evidence="2">Uncharacterized protein</fullName>
    </submittedName>
</protein>
<dbReference type="AlphaFoldDB" id="A0A8J4CLZ4"/>
<organism evidence="2 3">
    <name type="scientific">Volvox reticuliferus</name>
    <dbReference type="NCBI Taxonomy" id="1737510"/>
    <lineage>
        <taxon>Eukaryota</taxon>
        <taxon>Viridiplantae</taxon>
        <taxon>Chlorophyta</taxon>
        <taxon>core chlorophytes</taxon>
        <taxon>Chlorophyceae</taxon>
        <taxon>CS clade</taxon>
        <taxon>Chlamydomonadales</taxon>
        <taxon>Volvocaceae</taxon>
        <taxon>Volvox</taxon>
    </lineage>
</organism>
<comment type="caution">
    <text evidence="2">The sequence shown here is derived from an EMBL/GenBank/DDBJ whole genome shotgun (WGS) entry which is preliminary data.</text>
</comment>
<sequence>MFAVQEHTLPVHQRLQEGTLVLLLLSQLMMTFPGAGSGAGSLVLYSTDPFVSCPHAITKLTQSNRPAFEYRLYSSVYLLTAPSRLMRLPSKRHHPQRHTAPDIRVRDLTEQQQLVSRAQP</sequence>
<gene>
    <name evidence="2" type="ORF">Vretifemale_10056</name>
</gene>
<evidence type="ECO:0000313" key="3">
    <source>
        <dbReference type="Proteomes" id="UP000747110"/>
    </source>
</evidence>
<dbReference type="Proteomes" id="UP000747110">
    <property type="component" value="Unassembled WGS sequence"/>
</dbReference>